<dbReference type="Proteomes" id="UP001628179">
    <property type="component" value="Unassembled WGS sequence"/>
</dbReference>
<evidence type="ECO:0000256" key="1">
    <source>
        <dbReference type="SAM" id="SignalP"/>
    </source>
</evidence>
<comment type="caution">
    <text evidence="2">The sequence shown here is derived from an EMBL/GenBank/DDBJ whole genome shotgun (WGS) entry which is preliminary data.</text>
</comment>
<reference evidence="2 3" key="1">
    <citation type="submission" date="2024-09" db="EMBL/GenBank/DDBJ databases">
        <title>Itraconazole resistance in Madurella fahalii resulting from another homologue of gene encoding cytochrome P450 14-alpha sterol demethylase (CYP51).</title>
        <authorList>
            <person name="Yoshioka I."/>
            <person name="Fahal A.H."/>
            <person name="Kaneko S."/>
            <person name="Yaguchi T."/>
        </authorList>
    </citation>
    <scope>NUCLEOTIDE SEQUENCE [LARGE SCALE GENOMIC DNA]</scope>
    <source>
        <strain evidence="2 3">IFM 68171</strain>
    </source>
</reference>
<dbReference type="GeneID" id="98182065"/>
<feature type="signal peptide" evidence="1">
    <location>
        <begin position="1"/>
        <end position="18"/>
    </location>
</feature>
<proteinExistence type="predicted"/>
<feature type="chain" id="PRO_5045157542" evidence="1">
    <location>
        <begin position="19"/>
        <end position="377"/>
    </location>
</feature>
<evidence type="ECO:0000313" key="3">
    <source>
        <dbReference type="Proteomes" id="UP001628179"/>
    </source>
</evidence>
<evidence type="ECO:0000313" key="2">
    <source>
        <dbReference type="EMBL" id="GAB1321113.1"/>
    </source>
</evidence>
<organism evidence="2 3">
    <name type="scientific">Madurella fahalii</name>
    <dbReference type="NCBI Taxonomy" id="1157608"/>
    <lineage>
        <taxon>Eukaryota</taxon>
        <taxon>Fungi</taxon>
        <taxon>Dikarya</taxon>
        <taxon>Ascomycota</taxon>
        <taxon>Pezizomycotina</taxon>
        <taxon>Sordariomycetes</taxon>
        <taxon>Sordariomycetidae</taxon>
        <taxon>Sordariales</taxon>
        <taxon>Sordariales incertae sedis</taxon>
        <taxon>Madurella</taxon>
    </lineage>
</organism>
<protein>
    <submittedName>
        <fullName evidence="2">Uncharacterized protein</fullName>
    </submittedName>
</protein>
<keyword evidence="1" id="KW-0732">Signal</keyword>
<sequence>MKLSEFIAALSVTQIVCAAPLEEEWGAPTHAKIEVIEPKFFKDLDSKRARISYGPYLVPSSEDPETHGMLSFRDMNILLPCHDCLITSFTADLQYEGGKTANANTGMWLHHNGLMNLNRTDMACEHWPERMGVNGNERSVFDYTLKGTRKAGYYLREGDQVFLVTEAMNMREEARTVYMVMEWEYLPSTPAEFDIVFPIWLDVKGNCLNETNGVQKEAGVFTAKAATGWTSKYSGDLILAVPHTHDGNTLQEVYMDGKLVCSSVPAYGETAEFVSHVESDGHGHDHGESEHIYHISSITQCANVSKVVPGSHFTISSFYDYEKHVPMKDHHGELEPIMGIQFLYLARPQAEAIDHILSMKPGDLEAFTAQVSGNGGD</sequence>
<keyword evidence="3" id="KW-1185">Reference proteome</keyword>
<gene>
    <name evidence="2" type="ORF">MFIFM68171_11323</name>
</gene>
<dbReference type="EMBL" id="BAAFSV010000006">
    <property type="protein sequence ID" value="GAB1321113.1"/>
    <property type="molecule type" value="Genomic_DNA"/>
</dbReference>
<name>A0ABQ0GTP0_9PEZI</name>
<dbReference type="RefSeq" id="XP_070922843.1">
    <property type="nucleotide sequence ID" value="XM_071066742.1"/>
</dbReference>
<accession>A0ABQ0GTP0</accession>